<organism evidence="2 3">
    <name type="scientific">Amycolatopsis bullii</name>
    <dbReference type="NCBI Taxonomy" id="941987"/>
    <lineage>
        <taxon>Bacteria</taxon>
        <taxon>Bacillati</taxon>
        <taxon>Actinomycetota</taxon>
        <taxon>Actinomycetes</taxon>
        <taxon>Pseudonocardiales</taxon>
        <taxon>Pseudonocardiaceae</taxon>
        <taxon>Amycolatopsis</taxon>
    </lineage>
</organism>
<reference evidence="3" key="1">
    <citation type="journal article" date="2019" name="Int. J. Syst. Evol. Microbiol.">
        <title>The Global Catalogue of Microorganisms (GCM) 10K type strain sequencing project: providing services to taxonomists for standard genome sequencing and annotation.</title>
        <authorList>
            <consortium name="The Broad Institute Genomics Platform"/>
            <consortium name="The Broad Institute Genome Sequencing Center for Infectious Disease"/>
            <person name="Wu L."/>
            <person name="Ma J."/>
        </authorList>
    </citation>
    <scope>NUCLEOTIDE SEQUENCE [LARGE SCALE GENOMIC DNA]</scope>
    <source>
        <strain evidence="3">CGMCC 4.7680</strain>
    </source>
</reference>
<accession>A0ABQ3KJ86</accession>
<feature type="compositionally biased region" description="Basic residues" evidence="1">
    <location>
        <begin position="24"/>
        <end position="41"/>
    </location>
</feature>
<gene>
    <name evidence="2" type="ORF">GCM10017567_57120</name>
</gene>
<comment type="caution">
    <text evidence="2">The sequence shown here is derived from an EMBL/GenBank/DDBJ whole genome shotgun (WGS) entry which is preliminary data.</text>
</comment>
<keyword evidence="3" id="KW-1185">Reference proteome</keyword>
<name>A0ABQ3KJ86_9PSEU</name>
<dbReference type="EMBL" id="BNAW01000030">
    <property type="protein sequence ID" value="GHG29912.1"/>
    <property type="molecule type" value="Genomic_DNA"/>
</dbReference>
<dbReference type="RefSeq" id="WP_191314395.1">
    <property type="nucleotide sequence ID" value="NZ_BNAW01000030.1"/>
</dbReference>
<evidence type="ECO:0000313" key="2">
    <source>
        <dbReference type="EMBL" id="GHG29912.1"/>
    </source>
</evidence>
<sequence>MTDHSKVDTDRWRTDSGEKPLASNKKKRATPSTAKRSRHPASKGVYRWKREVVA</sequence>
<evidence type="ECO:0000313" key="3">
    <source>
        <dbReference type="Proteomes" id="UP000649955"/>
    </source>
</evidence>
<evidence type="ECO:0000256" key="1">
    <source>
        <dbReference type="SAM" id="MobiDB-lite"/>
    </source>
</evidence>
<feature type="compositionally biased region" description="Basic and acidic residues" evidence="1">
    <location>
        <begin position="1"/>
        <end position="18"/>
    </location>
</feature>
<protein>
    <submittedName>
        <fullName evidence="2">Uncharacterized protein</fullName>
    </submittedName>
</protein>
<proteinExistence type="predicted"/>
<feature type="region of interest" description="Disordered" evidence="1">
    <location>
        <begin position="1"/>
        <end position="54"/>
    </location>
</feature>
<dbReference type="Proteomes" id="UP000649955">
    <property type="component" value="Unassembled WGS sequence"/>
</dbReference>